<name>A0A0F9PUR8_9ZZZZ</name>
<evidence type="ECO:0000313" key="1">
    <source>
        <dbReference type="EMBL" id="KKN28502.1"/>
    </source>
</evidence>
<organism evidence="1">
    <name type="scientific">marine sediment metagenome</name>
    <dbReference type="NCBI Taxonomy" id="412755"/>
    <lineage>
        <taxon>unclassified sequences</taxon>
        <taxon>metagenomes</taxon>
        <taxon>ecological metagenomes</taxon>
    </lineage>
</organism>
<dbReference type="EMBL" id="LAZR01002556">
    <property type="protein sequence ID" value="KKN28502.1"/>
    <property type="molecule type" value="Genomic_DNA"/>
</dbReference>
<reference evidence="1" key="1">
    <citation type="journal article" date="2015" name="Nature">
        <title>Complex archaea that bridge the gap between prokaryotes and eukaryotes.</title>
        <authorList>
            <person name="Spang A."/>
            <person name="Saw J.H."/>
            <person name="Jorgensen S.L."/>
            <person name="Zaremba-Niedzwiedzka K."/>
            <person name="Martijn J."/>
            <person name="Lind A.E."/>
            <person name="van Eijk R."/>
            <person name="Schleper C."/>
            <person name="Guy L."/>
            <person name="Ettema T.J."/>
        </authorList>
    </citation>
    <scope>NUCLEOTIDE SEQUENCE</scope>
</reference>
<protein>
    <submittedName>
        <fullName evidence="1">Uncharacterized protein</fullName>
    </submittedName>
</protein>
<accession>A0A0F9PUR8</accession>
<gene>
    <name evidence="1" type="ORF">LCGC14_0853540</name>
</gene>
<sequence length="1203" mass="143384">MKLTSLFLDLSQDNLQKRLNPLVSTLIDTITEFLELDLMNNKYAFLLTNPAVPREYKPDSIFNYGVERIITDNKLEIRIYENHINFLPFILLREIYNLFIPREIWDYEWIQLTVNQMILTDLSNHDKVKEWGLLIRENVKLYENILDGFERISDYAKLEQFFKNPALKKTSYNLFFKMIREDPRHLPKKNDYIHLFFTDNMITEPEYYTDELIETIRCLTEIFHKIKTYRGITEYNKLFQQFKKNGSLNTNLSGKDFVRNMEIVKSKTSVAPTYKVNWTPSKCSVFTCSFQFNPLLNKSKVLRIITKLPFIVWPRFYYNGFGVEITCFFLIPDNYVSDLLSFLENLHGYLIEGFNIYKFNTKDNIYRNYNFYRDVFRNSTIPNPNNSRYNNKYEVSTVREFADRSLSYKPTLLDLILFDRFQAPGRSGLGFERKDEILKAIRKDMVEAVSSQRGIIKQLRKTLNFFHSTKNMKDRILQFMKSNEKYGFFYIKYLITSIVELTSFLTDFKGNISQIQTSISNKRITYVLEENLLLNNKKLIRSVLKDLLPALNISRSNYLKIVEQYKKFRDLFDCCYNLKLFDLNKIKRLLEDEKELTTLYSKKDKKLAQIESKYKTYKITNQLLDDRIEHFLKYDPPIIIPNLINTVQIQKMWQEHFCRFDLSLEASQKNIKSLQRLKYIYEMNQINGIGFLNDIKKPLIDYKSYTPPLSNLQTILFWSMVNTQLDIKNGKRYIGQGQNYATTLKNFFDTETKKFFYTQDLFEHLFKYTKAVFGDITTQIKTQNPLHHLNLFPMKLSPIEYISKVNNLRERPDYNITHLTKLLHFHSHVKKTLSHNEQYPQVKEEYFFKKYVKSIKFKPSFGSFGLSQFYLFIDCPDLNDIDLQLLFLNTFQSLKFPMCIENTVPFFIKYIMPYNRPNERYLNWLTKSKKTVRSYCFYSVQKEHRIFHLDKNLTSKGWVYDKDDFKVYTERILFREDYNPQLPEMIELDFQKSFTGTIFGPNSPEFQALIKIYSTKSIDIKSFLGTKKHATLDALMSLLDKDLIFPYLSLKDLGFCEVIRIILPGNTPPIQKKLLQIFTFFNFCTVSEIEGKYFIQGFSKEKQFENGTSIKIYFPETHVGFFIDVFINLFEYLEIEHYIILHDLGDGAHIIKSTFEDVKSFDSYNPLTNLIWDETDKMWKNHKLYTENHEPIYPNLFFARNSE</sequence>
<dbReference type="AlphaFoldDB" id="A0A0F9PUR8"/>
<proteinExistence type="predicted"/>
<comment type="caution">
    <text evidence="1">The sequence shown here is derived from an EMBL/GenBank/DDBJ whole genome shotgun (WGS) entry which is preliminary data.</text>
</comment>